<dbReference type="AlphaFoldDB" id="A0A9L0RYF7"/>
<sequence>MAGSYGISIFNFLRNLHTLFRSGCISLHSHQQCVRVPFSPQPLQHLFNFCFGYFIHSNSGRCYLSVVLMCISLMISDVECLLMCLLAICISSVEKWLFISLPIF</sequence>
<keyword evidence="2" id="KW-1185">Reference proteome</keyword>
<reference evidence="1" key="3">
    <citation type="submission" date="2025-09" db="UniProtKB">
        <authorList>
            <consortium name="Ensembl"/>
        </authorList>
    </citation>
    <scope>IDENTIFICATION</scope>
    <source>
        <strain evidence="1">Thoroughbred</strain>
    </source>
</reference>
<protein>
    <submittedName>
        <fullName evidence="1">Uncharacterized protein</fullName>
    </submittedName>
</protein>
<accession>A0A9L0RYF7</accession>
<evidence type="ECO:0000313" key="1">
    <source>
        <dbReference type="Ensembl" id="ENSECAP00000068870.1"/>
    </source>
</evidence>
<organism evidence="1 2">
    <name type="scientific">Equus caballus</name>
    <name type="common">Horse</name>
    <dbReference type="NCBI Taxonomy" id="9796"/>
    <lineage>
        <taxon>Eukaryota</taxon>
        <taxon>Metazoa</taxon>
        <taxon>Chordata</taxon>
        <taxon>Craniata</taxon>
        <taxon>Vertebrata</taxon>
        <taxon>Euteleostomi</taxon>
        <taxon>Mammalia</taxon>
        <taxon>Eutheria</taxon>
        <taxon>Laurasiatheria</taxon>
        <taxon>Perissodactyla</taxon>
        <taxon>Equidae</taxon>
        <taxon>Equus</taxon>
    </lineage>
</organism>
<dbReference type="GeneTree" id="ENSGT01090000263219"/>
<evidence type="ECO:0000313" key="2">
    <source>
        <dbReference type="Proteomes" id="UP000002281"/>
    </source>
</evidence>
<dbReference type="Proteomes" id="UP000002281">
    <property type="component" value="Chromosome 7"/>
</dbReference>
<dbReference type="Ensembl" id="ENSECAT00000129653.1">
    <property type="protein sequence ID" value="ENSECAP00000068870.1"/>
    <property type="gene ID" value="ENSECAG00000057487.1"/>
</dbReference>
<name>A0A9L0RYF7_HORSE</name>
<reference evidence="1 2" key="1">
    <citation type="journal article" date="2009" name="Science">
        <title>Genome sequence, comparative analysis, and population genetics of the domestic horse.</title>
        <authorList>
            <consortium name="Broad Institute Genome Sequencing Platform"/>
            <consortium name="Broad Institute Whole Genome Assembly Team"/>
            <person name="Wade C.M."/>
            <person name="Giulotto E."/>
            <person name="Sigurdsson S."/>
            <person name="Zoli M."/>
            <person name="Gnerre S."/>
            <person name="Imsland F."/>
            <person name="Lear T.L."/>
            <person name="Adelson D.L."/>
            <person name="Bailey E."/>
            <person name="Bellone R.R."/>
            <person name="Bloecker H."/>
            <person name="Distl O."/>
            <person name="Edgar R.C."/>
            <person name="Garber M."/>
            <person name="Leeb T."/>
            <person name="Mauceli E."/>
            <person name="MacLeod J.N."/>
            <person name="Penedo M.C.T."/>
            <person name="Raison J.M."/>
            <person name="Sharpe T."/>
            <person name="Vogel J."/>
            <person name="Andersson L."/>
            <person name="Antczak D.F."/>
            <person name="Biagi T."/>
            <person name="Binns M.M."/>
            <person name="Chowdhary B.P."/>
            <person name="Coleman S.J."/>
            <person name="Della Valle G."/>
            <person name="Fryc S."/>
            <person name="Guerin G."/>
            <person name="Hasegawa T."/>
            <person name="Hill E.W."/>
            <person name="Jurka J."/>
            <person name="Kiialainen A."/>
            <person name="Lindgren G."/>
            <person name="Liu J."/>
            <person name="Magnani E."/>
            <person name="Mickelson J.R."/>
            <person name="Murray J."/>
            <person name="Nergadze S.G."/>
            <person name="Onofrio R."/>
            <person name="Pedroni S."/>
            <person name="Piras M.F."/>
            <person name="Raudsepp T."/>
            <person name="Rocchi M."/>
            <person name="Roeed K.H."/>
            <person name="Ryder O.A."/>
            <person name="Searle S."/>
            <person name="Skow L."/>
            <person name="Swinburne J.E."/>
            <person name="Syvaenen A.C."/>
            <person name="Tozaki T."/>
            <person name="Valberg S.J."/>
            <person name="Vaudin M."/>
            <person name="White J.R."/>
            <person name="Zody M.C."/>
            <person name="Lander E.S."/>
            <person name="Lindblad-Toh K."/>
        </authorList>
    </citation>
    <scope>NUCLEOTIDE SEQUENCE [LARGE SCALE GENOMIC DNA]</scope>
    <source>
        <strain evidence="1 2">Thoroughbred</strain>
    </source>
</reference>
<reference evidence="1" key="2">
    <citation type="submission" date="2025-08" db="UniProtKB">
        <authorList>
            <consortium name="Ensembl"/>
        </authorList>
    </citation>
    <scope>IDENTIFICATION</scope>
    <source>
        <strain evidence="1">Thoroughbred</strain>
    </source>
</reference>
<proteinExistence type="predicted"/>